<name>A0AAW2KR09_SESRA</name>
<protein>
    <submittedName>
        <fullName evidence="1">Uncharacterized protein</fullName>
    </submittedName>
</protein>
<reference evidence="1" key="1">
    <citation type="submission" date="2020-06" db="EMBL/GenBank/DDBJ databases">
        <authorList>
            <person name="Li T."/>
            <person name="Hu X."/>
            <person name="Zhang T."/>
            <person name="Song X."/>
            <person name="Zhang H."/>
            <person name="Dai N."/>
            <person name="Sheng W."/>
            <person name="Hou X."/>
            <person name="Wei L."/>
        </authorList>
    </citation>
    <scope>NUCLEOTIDE SEQUENCE</scope>
    <source>
        <strain evidence="1">G02</strain>
        <tissue evidence="1">Leaf</tissue>
    </source>
</reference>
<proteinExistence type="predicted"/>
<sequence length="74" mass="7539">MVPRRSEDSFTGGAFGETVILGVSVPGSVDLGVFVTVDPEIGVNGVLETTCKAWVVTKGVSPASCLFVALVGVL</sequence>
<dbReference type="EMBL" id="JACGWJ010000027">
    <property type="protein sequence ID" value="KAL0309169.1"/>
    <property type="molecule type" value="Genomic_DNA"/>
</dbReference>
<accession>A0AAW2KR09</accession>
<dbReference type="AlphaFoldDB" id="A0AAW2KR09"/>
<gene>
    <name evidence="1" type="ORF">Sradi_5859200</name>
</gene>
<evidence type="ECO:0000313" key="1">
    <source>
        <dbReference type="EMBL" id="KAL0309169.1"/>
    </source>
</evidence>
<reference evidence="1" key="2">
    <citation type="journal article" date="2024" name="Plant">
        <title>Genomic evolution and insights into agronomic trait innovations of Sesamum species.</title>
        <authorList>
            <person name="Miao H."/>
            <person name="Wang L."/>
            <person name="Qu L."/>
            <person name="Liu H."/>
            <person name="Sun Y."/>
            <person name="Le M."/>
            <person name="Wang Q."/>
            <person name="Wei S."/>
            <person name="Zheng Y."/>
            <person name="Lin W."/>
            <person name="Duan Y."/>
            <person name="Cao H."/>
            <person name="Xiong S."/>
            <person name="Wang X."/>
            <person name="Wei L."/>
            <person name="Li C."/>
            <person name="Ma Q."/>
            <person name="Ju M."/>
            <person name="Zhao R."/>
            <person name="Li G."/>
            <person name="Mu C."/>
            <person name="Tian Q."/>
            <person name="Mei H."/>
            <person name="Zhang T."/>
            <person name="Gao T."/>
            <person name="Zhang H."/>
        </authorList>
    </citation>
    <scope>NUCLEOTIDE SEQUENCE</scope>
    <source>
        <strain evidence="1">G02</strain>
    </source>
</reference>
<organism evidence="1">
    <name type="scientific">Sesamum radiatum</name>
    <name type="common">Black benniseed</name>
    <dbReference type="NCBI Taxonomy" id="300843"/>
    <lineage>
        <taxon>Eukaryota</taxon>
        <taxon>Viridiplantae</taxon>
        <taxon>Streptophyta</taxon>
        <taxon>Embryophyta</taxon>
        <taxon>Tracheophyta</taxon>
        <taxon>Spermatophyta</taxon>
        <taxon>Magnoliopsida</taxon>
        <taxon>eudicotyledons</taxon>
        <taxon>Gunneridae</taxon>
        <taxon>Pentapetalae</taxon>
        <taxon>asterids</taxon>
        <taxon>lamiids</taxon>
        <taxon>Lamiales</taxon>
        <taxon>Pedaliaceae</taxon>
        <taxon>Sesamum</taxon>
    </lineage>
</organism>
<comment type="caution">
    <text evidence="1">The sequence shown here is derived from an EMBL/GenBank/DDBJ whole genome shotgun (WGS) entry which is preliminary data.</text>
</comment>